<keyword evidence="2" id="KW-1185">Reference proteome</keyword>
<evidence type="ECO:0000313" key="2">
    <source>
        <dbReference type="Proteomes" id="UP001595999"/>
    </source>
</evidence>
<sequence>MNTTEIRRYKLGLLIARDFDGNVARFAEFIDRRPPQIYRLFSDAPSGRGMGESLARHIENCLGLQRYWLDEEGDMDTLPPLRERVAEYEVSLSEQALLQLLIDDLHRAMRGKSLSRKSLICLRSMVDALSQDLSRVIDNQPLALPNPEQDEQDD</sequence>
<accession>A0ABV8ZXT6</accession>
<dbReference type="EMBL" id="JBHSEK010000006">
    <property type="protein sequence ID" value="MFC4490286.1"/>
    <property type="molecule type" value="Genomic_DNA"/>
</dbReference>
<name>A0ABV8ZXT6_9NEIS</name>
<organism evidence="1 2">
    <name type="scientific">Chromobacterium aquaticum</name>
    <dbReference type="NCBI Taxonomy" id="467180"/>
    <lineage>
        <taxon>Bacteria</taxon>
        <taxon>Pseudomonadati</taxon>
        <taxon>Pseudomonadota</taxon>
        <taxon>Betaproteobacteria</taxon>
        <taxon>Neisseriales</taxon>
        <taxon>Chromobacteriaceae</taxon>
        <taxon>Chromobacterium</taxon>
    </lineage>
</organism>
<evidence type="ECO:0000313" key="1">
    <source>
        <dbReference type="EMBL" id="MFC4490286.1"/>
    </source>
</evidence>
<protein>
    <submittedName>
        <fullName evidence="1">Uncharacterized protein</fullName>
    </submittedName>
</protein>
<reference evidence="2" key="1">
    <citation type="journal article" date="2019" name="Int. J. Syst. Evol. Microbiol.">
        <title>The Global Catalogue of Microorganisms (GCM) 10K type strain sequencing project: providing services to taxonomists for standard genome sequencing and annotation.</title>
        <authorList>
            <consortium name="The Broad Institute Genomics Platform"/>
            <consortium name="The Broad Institute Genome Sequencing Center for Infectious Disease"/>
            <person name="Wu L."/>
            <person name="Ma J."/>
        </authorList>
    </citation>
    <scope>NUCLEOTIDE SEQUENCE [LARGE SCALE GENOMIC DNA]</scope>
    <source>
        <strain evidence="2">CGMCC 4.7608</strain>
    </source>
</reference>
<dbReference type="Proteomes" id="UP001595999">
    <property type="component" value="Unassembled WGS sequence"/>
</dbReference>
<gene>
    <name evidence="1" type="ORF">ACFO0R_11695</name>
</gene>
<proteinExistence type="predicted"/>
<dbReference type="RefSeq" id="WP_048411096.1">
    <property type="nucleotide sequence ID" value="NZ_JAJOHW010000082.1"/>
</dbReference>
<comment type="caution">
    <text evidence="1">The sequence shown here is derived from an EMBL/GenBank/DDBJ whole genome shotgun (WGS) entry which is preliminary data.</text>
</comment>